<dbReference type="Pfam" id="PF03941">
    <property type="entry name" value="INCENP_ARK-bind"/>
    <property type="match status" value="1"/>
</dbReference>
<feature type="compositionally biased region" description="Basic and acidic residues" evidence="8">
    <location>
        <begin position="1849"/>
        <end position="1877"/>
    </location>
</feature>
<evidence type="ECO:0000256" key="6">
    <source>
        <dbReference type="ARBA" id="ARBA00023242"/>
    </source>
</evidence>
<feature type="region of interest" description="Disordered" evidence="8">
    <location>
        <begin position="178"/>
        <end position="213"/>
    </location>
</feature>
<gene>
    <name evidence="10" type="ORF">R1flu_017085</name>
</gene>
<comment type="caution">
    <text evidence="10">The sequence shown here is derived from an EMBL/GenBank/DDBJ whole genome shotgun (WGS) entry which is preliminary data.</text>
</comment>
<keyword evidence="6" id="KW-0539">Nucleus</keyword>
<feature type="compositionally biased region" description="Basic and acidic residues" evidence="8">
    <location>
        <begin position="1683"/>
        <end position="1692"/>
    </location>
</feature>
<evidence type="ECO:0000256" key="5">
    <source>
        <dbReference type="ARBA" id="ARBA00023212"/>
    </source>
</evidence>
<organism evidence="10 11">
    <name type="scientific">Riccia fluitans</name>
    <dbReference type="NCBI Taxonomy" id="41844"/>
    <lineage>
        <taxon>Eukaryota</taxon>
        <taxon>Viridiplantae</taxon>
        <taxon>Streptophyta</taxon>
        <taxon>Embryophyta</taxon>
        <taxon>Marchantiophyta</taxon>
        <taxon>Marchantiopsida</taxon>
        <taxon>Marchantiidae</taxon>
        <taxon>Marchantiales</taxon>
        <taxon>Ricciaceae</taxon>
        <taxon>Riccia</taxon>
    </lineage>
</organism>
<feature type="compositionally biased region" description="Acidic residues" evidence="8">
    <location>
        <begin position="1663"/>
        <end position="1673"/>
    </location>
</feature>
<comment type="similarity">
    <text evidence="3">Belongs to the INCENP family.</text>
</comment>
<evidence type="ECO:0000313" key="10">
    <source>
        <dbReference type="EMBL" id="KAL2632399.1"/>
    </source>
</evidence>
<name>A0ABD1YPN4_9MARC</name>
<feature type="region of interest" description="Disordered" evidence="8">
    <location>
        <begin position="82"/>
        <end position="104"/>
    </location>
</feature>
<feature type="region of interest" description="Disordered" evidence="8">
    <location>
        <begin position="1513"/>
        <end position="1620"/>
    </location>
</feature>
<evidence type="ECO:0000256" key="8">
    <source>
        <dbReference type="SAM" id="MobiDB-lite"/>
    </source>
</evidence>
<feature type="domain" description="Inner centromere protein ARK-binding" evidence="9">
    <location>
        <begin position="2111"/>
        <end position="2153"/>
    </location>
</feature>
<feature type="compositionally biased region" description="Low complexity" evidence="8">
    <location>
        <begin position="2046"/>
        <end position="2057"/>
    </location>
</feature>
<evidence type="ECO:0000256" key="3">
    <source>
        <dbReference type="ARBA" id="ARBA00010042"/>
    </source>
</evidence>
<dbReference type="InterPro" id="IPR005635">
    <property type="entry name" value="Inner_centromere_prot_ARK-bd"/>
</dbReference>
<evidence type="ECO:0000313" key="11">
    <source>
        <dbReference type="Proteomes" id="UP001605036"/>
    </source>
</evidence>
<feature type="compositionally biased region" description="Basic and acidic residues" evidence="8">
    <location>
        <begin position="1543"/>
        <end position="1554"/>
    </location>
</feature>
<feature type="compositionally biased region" description="Polar residues" evidence="8">
    <location>
        <begin position="82"/>
        <end position="97"/>
    </location>
</feature>
<feature type="compositionally biased region" description="Basic and acidic residues" evidence="8">
    <location>
        <begin position="1602"/>
        <end position="1617"/>
    </location>
</feature>
<feature type="compositionally biased region" description="Basic and acidic residues" evidence="8">
    <location>
        <begin position="330"/>
        <end position="345"/>
    </location>
</feature>
<feature type="region of interest" description="Disordered" evidence="8">
    <location>
        <begin position="250"/>
        <end position="410"/>
    </location>
</feature>
<feature type="compositionally biased region" description="Polar residues" evidence="8">
    <location>
        <begin position="1711"/>
        <end position="1720"/>
    </location>
</feature>
<feature type="region of interest" description="Disordered" evidence="8">
    <location>
        <begin position="1250"/>
        <end position="1292"/>
    </location>
</feature>
<feature type="compositionally biased region" description="Basic and acidic residues" evidence="8">
    <location>
        <begin position="2027"/>
        <end position="2040"/>
    </location>
</feature>
<feature type="region of interest" description="Disordered" evidence="8">
    <location>
        <begin position="1849"/>
        <end position="1879"/>
    </location>
</feature>
<dbReference type="EMBL" id="JBHFFA010000004">
    <property type="protein sequence ID" value="KAL2632399.1"/>
    <property type="molecule type" value="Genomic_DNA"/>
</dbReference>
<dbReference type="GO" id="GO:0005819">
    <property type="term" value="C:spindle"/>
    <property type="evidence" value="ECO:0007669"/>
    <property type="project" value="UniProtKB-SubCell"/>
</dbReference>
<feature type="compositionally biased region" description="Acidic residues" evidence="8">
    <location>
        <begin position="1583"/>
        <end position="1592"/>
    </location>
</feature>
<reference evidence="10 11" key="1">
    <citation type="submission" date="2024-09" db="EMBL/GenBank/DDBJ databases">
        <title>Chromosome-scale assembly of Riccia fluitans.</title>
        <authorList>
            <person name="Paukszto L."/>
            <person name="Sawicki J."/>
            <person name="Karawczyk K."/>
            <person name="Piernik-Szablinska J."/>
            <person name="Szczecinska M."/>
            <person name="Mazdziarz M."/>
        </authorList>
    </citation>
    <scope>NUCLEOTIDE SEQUENCE [LARGE SCALE GENOMIC DNA]</scope>
    <source>
        <strain evidence="10">Rf_01</strain>
        <tissue evidence="10">Aerial parts of the thallus</tissue>
    </source>
</reference>
<accession>A0ABD1YPN4</accession>
<feature type="compositionally biased region" description="Acidic residues" evidence="8">
    <location>
        <begin position="1523"/>
        <end position="1533"/>
    </location>
</feature>
<dbReference type="GO" id="GO:0005634">
    <property type="term" value="C:nucleus"/>
    <property type="evidence" value="ECO:0007669"/>
    <property type="project" value="UniProtKB-SubCell"/>
</dbReference>
<proteinExistence type="inferred from homology"/>
<feature type="coiled-coil region" evidence="7">
    <location>
        <begin position="1807"/>
        <end position="1841"/>
    </location>
</feature>
<feature type="compositionally biased region" description="Basic residues" evidence="8">
    <location>
        <begin position="361"/>
        <end position="370"/>
    </location>
</feature>
<keyword evidence="5" id="KW-0206">Cytoskeleton</keyword>
<sequence>MDRTWLDVVLDSIEDHQNHLKHLLEQEKAVFILETKRLLEQHHVPSASGVAATELPAVVSTEPPAEGKRFSKRGYVADGTANNFGSPPIMQSNSKKVCNSRKRRKPLMDVSNLERASSSFHVSFMNGPEGLPPNLAPKPGNEPKEILDLGNFGCMGQSDAAKSSCVVVPPQTTFVEKSASSRPEVLPGRGKKRSGAVKADTLRSSAGGTESRLDAARSEGVSAKLEVLCPLAVSAPLRLTRSRAKNLNTGLEHLVEPAKKPKGKKNLKTGLEQQVAEDNELAKKPRGPKGRAKSPLPSPEERQVKEFHSTDGSVHLTGKCDGGETVLDGSDEKSGAAGDPKHESMMRLADSVSGRNPLPRRNGRKQKIVCKTRSSPNEESHTTAAVKVESPRETRSGCEAAEDGPAKHQIENPECSRIAVEQGKQQVNLSPRVKDIALGTCRKVRPVRRQACAIEGVVHTPPNVMITESREGDGGMGPEEAEVLSGRQLEEIAVLGCHRAAELSEEVVKKSSTKKDKSEVATKGGSSCEMEIGEPQLTGMNSWSESLKVCRSPGYEVAASVSHKDENSLVVGGRCRDVQVGLIGQSALTSKEEEVADQFVTARCCVAAEDSRYVTPQVHGKTQHEKGRVGPQQYGSDNLQQSRPIFELDVEMKRPEEGSQHEVSVDAIRAIVLSGKEGVSDSLGDVQPTEEETSRVPSLEAFDRRPRDVTEASFEAGHQDEQNVLWTDNDSQFLNILMSSVKVRKGRGRNVSSFLGYADSDLFPPRSLALGGDDSLHLAPGQEMKDVENAEEAGQCTNGGVGCIRPLADVFLKTGETVGSIQKEGEKELELDGRTVDSDEGRQFPDFIVDPILGKRCSSNHFRIPEGDIIDAPSVTPARKQVVSTPAVGVGLEKGMYIGSGTPFLTPTIISGERTPTLGSLEKSARYTVSGRGFPHGMRGPKQESNSNQLRKLSSQIVIELCPQDKARTVENIMLEDPCPPSGLITGRNLKDDQAQQAETSNREVLTAAWTKNHSGGMVPVNSKIRNALEDQGGHASCIRDKQLMDLGNDLIQRSTGDWIRSRKRPHSEFNEAKAHSDRKVGSVCKSLVGSEHRPLDKQQVVSAVGAERPSTFELSATRNDSSDNNKSALDISATRVHDSSFERPIPDPPVSSVMKFTNSGSQVAASGSFRAFRDVFSLKTPLRSQGRNVCEISADCQQMDPEASPPFHFPGAKRICRSGRVIDGVSRSHSGKSSGLFREQEGGVSCVQFSPAKSPPKGQTAGVGVSGTIETKGDDENGFRSSPHMEQCNSGRRDNPALNSLQNNGKVFSQVAAGSVYHGEPVDILGGSASTALIPSQRQDSLSRTKPLGSSGQSDKCELLGFSPCKARKRSLSLKLDFKDQSTPRMSLTYGGHTLEGNLELKDMETSSREKTSQHFKNVRRQSGTVMKPYDGTRCVPVMSPCGSSRSSKDFEGAKSTLHSPPCVEMQELRLSQAKVSGRNGGSSHVYSELADRVSEQPVAAAESFHEAEVDVISGSTMSIEENYEDSGDEDSGNTSILSEFRTSEGKQRRDTEILSVNSVENEFNSEENALDVAADSTEVQDSSDDEEVNSEEVGGPSMASERRDHHANEAEEHSLSHAVSYTPAADLSHAQKSFDKSFGNGTNAAGAMGVDYQASEAVEVAPDEDEVDTEDVGGPSVTSEQQDRHAHEPEEQSLSRVLSCRGETDLSRGQKSLDNSSGKRTKAAGTMGLDYQDSETGDVCRPSASYDRDCRYLSSAKEVARSGAEPKTVSNIINPFAQPSARASSLRTFIPVMPRPTPNFIPCGKRDVKVKALEAAEAAKRLQEKRDLQKRERMQIRAERIAKRIKEKEKPKEEMQKADQEIRVAPKSVPDRTSVKEPLPSTARTILVECTNTKTLHSPRTKLTRALAHKIKMEHKKKESEVLAHKRKKQEADKRDQERLRAELEEKEHRNRMREEAEQKRKAEEEEARRQRRAEREKERERRLKEDQEAKTARQAEKDVERKRKEEQDHRMAGSTDPGNRPSKLRKEIKGPSVDKLRASNQVLSGTSLGQSSSLPVKISQSVSTDSKNKGFYPELNIGPKSLATPTVVRKEPEESGPQTYEISPYRPSSDDEEDQPQRPKKQYAWWTSTGNVHKALKVMETQDPDEIFSAKQSSPPFEDFCLEKVFGTKGSMKVNDFSRRGESGDWTNDLNTWEEELQYKIAMGYIKPPN</sequence>
<feature type="compositionally biased region" description="Basic and acidic residues" evidence="8">
    <location>
        <begin position="299"/>
        <end position="309"/>
    </location>
</feature>
<feature type="compositionally biased region" description="Basic and acidic residues" evidence="8">
    <location>
        <begin position="1918"/>
        <end position="2014"/>
    </location>
</feature>
<feature type="region of interest" description="Disordered" evidence="8">
    <location>
        <begin position="1656"/>
        <end position="1745"/>
    </location>
</feature>
<feature type="region of interest" description="Disordered" evidence="8">
    <location>
        <begin position="1914"/>
        <end position="2127"/>
    </location>
</feature>
<keyword evidence="7" id="KW-0175">Coiled coil</keyword>
<keyword evidence="11" id="KW-1185">Reference proteome</keyword>
<protein>
    <recommendedName>
        <fullName evidence="9">Inner centromere protein ARK-binding domain-containing protein</fullName>
    </recommendedName>
</protein>
<dbReference type="Proteomes" id="UP001605036">
    <property type="component" value="Unassembled WGS sequence"/>
</dbReference>
<evidence type="ECO:0000256" key="4">
    <source>
        <dbReference type="ARBA" id="ARBA00022490"/>
    </source>
</evidence>
<dbReference type="PANTHER" id="PTHR13738:SF1">
    <property type="entry name" value="TROPONIN I"/>
    <property type="match status" value="1"/>
</dbReference>
<comment type="subcellular location">
    <subcellularLocation>
        <location evidence="2">Cytoplasm</location>
        <location evidence="2">Cytoskeleton</location>
        <location evidence="2">Spindle</location>
    </subcellularLocation>
    <subcellularLocation>
        <location evidence="1">Nucleus</location>
    </subcellularLocation>
</comment>
<evidence type="ECO:0000259" key="9">
    <source>
        <dbReference type="Pfam" id="PF03941"/>
    </source>
</evidence>
<evidence type="ECO:0000256" key="7">
    <source>
        <dbReference type="SAM" id="Coils"/>
    </source>
</evidence>
<dbReference type="PANTHER" id="PTHR13738">
    <property type="entry name" value="TROPONIN I"/>
    <property type="match status" value="1"/>
</dbReference>
<keyword evidence="4" id="KW-0963">Cytoplasm</keyword>
<evidence type="ECO:0000256" key="2">
    <source>
        <dbReference type="ARBA" id="ARBA00004186"/>
    </source>
</evidence>
<feature type="region of interest" description="Disordered" evidence="8">
    <location>
        <begin position="616"/>
        <end position="641"/>
    </location>
</feature>
<dbReference type="InterPro" id="IPR050875">
    <property type="entry name" value="Troponin_I"/>
</dbReference>
<evidence type="ECO:0000256" key="1">
    <source>
        <dbReference type="ARBA" id="ARBA00004123"/>
    </source>
</evidence>